<protein>
    <submittedName>
        <fullName evidence="1">Uncharacterized protein</fullName>
    </submittedName>
</protein>
<dbReference type="InterPro" id="IPR011455">
    <property type="entry name" value="DUF1561"/>
</dbReference>
<accession>A0A072R279</accession>
<sequence length="157" mass="18035">MNGYKDYGKLLEDSLKRELHQDGTGYLFNTAPGVDPFTSFRQRFPHLAARLEMTIFYLDAPWHEGEDHFTRTSRITCAAALMLLPQYEWRPSNFVRTHSKMRSEIQNLLRAPIGTIWYAAIVRSDSSGTGIIGHAQPILSTNQGSRISPNPYKRTWY</sequence>
<reference evidence="1 2" key="1">
    <citation type="submission" date="2013-04" db="EMBL/GenBank/DDBJ databases">
        <title>The Genome Sequence of Bartonella bacilliformis Ver097.</title>
        <authorList>
            <consortium name="The Broad Institute Genomics Platform"/>
            <consortium name="The Broad Institute Genome Sequencing Center for Infectious Disease"/>
            <person name="Feldgarden M."/>
            <person name="Kirby J."/>
            <person name="Birtles R."/>
            <person name="Dasch G."/>
            <person name="Hendrix L."/>
            <person name="Koehler J."/>
            <person name="Walker B."/>
            <person name="Young S.K."/>
            <person name="Zeng Q."/>
            <person name="Gargeya S."/>
            <person name="Fitzgerald M."/>
            <person name="Haas B."/>
            <person name="Abouelleil A."/>
            <person name="Allen A.W."/>
            <person name="Alvarado L."/>
            <person name="Arachchi H.M."/>
            <person name="Berlin A.M."/>
            <person name="Chapman S.B."/>
            <person name="Gainer-Dewar J."/>
            <person name="Goldberg J."/>
            <person name="Griggs A."/>
            <person name="Gujja S."/>
            <person name="Hansen M."/>
            <person name="Howarth C."/>
            <person name="Imamovic A."/>
            <person name="Ireland A."/>
            <person name="Larimer J."/>
            <person name="McCowan C."/>
            <person name="Murphy C."/>
            <person name="Pearson M."/>
            <person name="Poon T.W."/>
            <person name="Priest M."/>
            <person name="Roberts A."/>
            <person name="Saif S."/>
            <person name="Shea T."/>
            <person name="Sisk P."/>
            <person name="Sykes S."/>
            <person name="Wortman J."/>
            <person name="Nusbaum C."/>
            <person name="Birren B."/>
        </authorList>
    </citation>
    <scope>NUCLEOTIDE SEQUENCE [LARGE SCALE GENOMIC DNA]</scope>
    <source>
        <strain evidence="1 2">Ver097</strain>
    </source>
</reference>
<dbReference type="EMBL" id="ASIV01000006">
    <property type="protein sequence ID" value="KEG19322.1"/>
    <property type="molecule type" value="Genomic_DNA"/>
</dbReference>
<organism evidence="1 2">
    <name type="scientific">Bartonella bacilliformis Ver097</name>
    <dbReference type="NCBI Taxonomy" id="1293911"/>
    <lineage>
        <taxon>Bacteria</taxon>
        <taxon>Pseudomonadati</taxon>
        <taxon>Pseudomonadota</taxon>
        <taxon>Alphaproteobacteria</taxon>
        <taxon>Hyphomicrobiales</taxon>
        <taxon>Bartonellaceae</taxon>
        <taxon>Bartonella</taxon>
    </lineage>
</organism>
<dbReference type="AlphaFoldDB" id="A0A072R279"/>
<name>A0A072R279_BARBA</name>
<dbReference type="HOGENOM" id="CLU_1674474_0_0_5"/>
<comment type="caution">
    <text evidence="1">The sequence shown here is derived from an EMBL/GenBank/DDBJ whole genome shotgun (WGS) entry which is preliminary data.</text>
</comment>
<dbReference type="Pfam" id="PF07598">
    <property type="entry name" value="DUF1561"/>
    <property type="match status" value="1"/>
</dbReference>
<dbReference type="Proteomes" id="UP000031740">
    <property type="component" value="Unassembled WGS sequence"/>
</dbReference>
<dbReference type="PATRIC" id="fig|1293911.3.peg.1140"/>
<proteinExistence type="predicted"/>
<gene>
    <name evidence="1" type="ORF">H710_01104</name>
</gene>
<evidence type="ECO:0000313" key="2">
    <source>
        <dbReference type="Proteomes" id="UP000031740"/>
    </source>
</evidence>
<dbReference type="STRING" id="1293911.H710_01104"/>
<evidence type="ECO:0000313" key="1">
    <source>
        <dbReference type="EMBL" id="KEG19322.1"/>
    </source>
</evidence>